<dbReference type="PANTHER" id="PTHR11139">
    <property type="entry name" value="ATAXIA TELANGIECTASIA MUTATED ATM -RELATED"/>
    <property type="match status" value="1"/>
</dbReference>
<evidence type="ECO:0000256" key="3">
    <source>
        <dbReference type="ARBA" id="ARBA00012513"/>
    </source>
</evidence>
<dbReference type="InterPro" id="IPR016024">
    <property type="entry name" value="ARM-type_fold"/>
</dbReference>
<dbReference type="GO" id="GO:0000077">
    <property type="term" value="P:DNA damage checkpoint signaling"/>
    <property type="evidence" value="ECO:0007669"/>
    <property type="project" value="TreeGrafter"/>
</dbReference>
<dbReference type="SMART" id="SM00802">
    <property type="entry name" value="UME"/>
    <property type="match status" value="1"/>
</dbReference>
<protein>
    <recommendedName>
        <fullName evidence="3">non-specific serine/threonine protein kinase</fullName>
        <ecNumber evidence="3">2.7.11.1</ecNumber>
    </recommendedName>
</protein>
<feature type="domain" description="FAT" evidence="17">
    <location>
        <begin position="1253"/>
        <end position="1870"/>
    </location>
</feature>
<dbReference type="EC" id="2.7.11.1" evidence="3"/>
<dbReference type="InterPro" id="IPR011009">
    <property type="entry name" value="Kinase-like_dom_sf"/>
</dbReference>
<evidence type="ECO:0000256" key="6">
    <source>
        <dbReference type="ARBA" id="ARBA00022741"/>
    </source>
</evidence>
<evidence type="ECO:0000256" key="14">
    <source>
        <dbReference type="SAM" id="Coils"/>
    </source>
</evidence>
<evidence type="ECO:0000256" key="12">
    <source>
        <dbReference type="ARBA" id="ARBA00047899"/>
    </source>
</evidence>
<comment type="caution">
    <text evidence="19">The sequence shown here is derived from an EMBL/GenBank/DDBJ whole genome shotgun (WGS) entry which is preliminary data.</text>
</comment>
<name>A0A9P6MXE1_9FUNG</name>
<evidence type="ECO:0000256" key="15">
    <source>
        <dbReference type="SAM" id="MobiDB-lite"/>
    </source>
</evidence>
<dbReference type="GO" id="GO:0005524">
    <property type="term" value="F:ATP binding"/>
    <property type="evidence" value="ECO:0007669"/>
    <property type="project" value="UniProtKB-KW"/>
</dbReference>
<dbReference type="SMART" id="SM00146">
    <property type="entry name" value="PI3Kc"/>
    <property type="match status" value="1"/>
</dbReference>
<evidence type="ECO:0000256" key="8">
    <source>
        <dbReference type="ARBA" id="ARBA00022777"/>
    </source>
</evidence>
<dbReference type="GO" id="GO:0005634">
    <property type="term" value="C:nucleus"/>
    <property type="evidence" value="ECO:0007669"/>
    <property type="project" value="UniProtKB-SubCell"/>
</dbReference>
<comment type="catalytic activity">
    <reaction evidence="12">
        <text>L-threonyl-[protein] + ATP = O-phospho-L-threonyl-[protein] + ADP + H(+)</text>
        <dbReference type="Rhea" id="RHEA:46608"/>
        <dbReference type="Rhea" id="RHEA-COMP:11060"/>
        <dbReference type="Rhea" id="RHEA-COMP:11605"/>
        <dbReference type="ChEBI" id="CHEBI:15378"/>
        <dbReference type="ChEBI" id="CHEBI:30013"/>
        <dbReference type="ChEBI" id="CHEBI:30616"/>
        <dbReference type="ChEBI" id="CHEBI:61977"/>
        <dbReference type="ChEBI" id="CHEBI:456216"/>
        <dbReference type="EC" id="2.7.11.1"/>
    </reaction>
</comment>
<dbReference type="InterPro" id="IPR056802">
    <property type="entry name" value="ATR-like_M-HEAT"/>
</dbReference>
<feature type="region of interest" description="Disordered" evidence="15">
    <location>
        <begin position="1205"/>
        <end position="1228"/>
    </location>
</feature>
<dbReference type="GO" id="GO:0005694">
    <property type="term" value="C:chromosome"/>
    <property type="evidence" value="ECO:0007669"/>
    <property type="project" value="TreeGrafter"/>
</dbReference>
<evidence type="ECO:0000313" key="20">
    <source>
        <dbReference type="Proteomes" id="UP000703661"/>
    </source>
</evidence>
<evidence type="ECO:0000259" key="16">
    <source>
        <dbReference type="PROSITE" id="PS50290"/>
    </source>
</evidence>
<evidence type="ECO:0000313" key="19">
    <source>
        <dbReference type="EMBL" id="KAG0015888.1"/>
    </source>
</evidence>
<evidence type="ECO:0000256" key="7">
    <source>
        <dbReference type="ARBA" id="ARBA00022763"/>
    </source>
</evidence>
<dbReference type="Pfam" id="PF02260">
    <property type="entry name" value="FATC"/>
    <property type="match status" value="1"/>
</dbReference>
<evidence type="ECO:0000256" key="9">
    <source>
        <dbReference type="ARBA" id="ARBA00022840"/>
    </source>
</evidence>
<keyword evidence="9" id="KW-0067">ATP-binding</keyword>
<evidence type="ECO:0000256" key="1">
    <source>
        <dbReference type="ARBA" id="ARBA00004123"/>
    </source>
</evidence>
<feature type="domain" description="FATC" evidence="18">
    <location>
        <begin position="2341"/>
        <end position="2373"/>
    </location>
</feature>
<dbReference type="InterPro" id="IPR003151">
    <property type="entry name" value="PIK-rel_kinase_FAT"/>
</dbReference>
<dbReference type="Proteomes" id="UP000703661">
    <property type="component" value="Unassembled WGS sequence"/>
</dbReference>
<dbReference type="PROSITE" id="PS00916">
    <property type="entry name" value="PI3_4_KINASE_2"/>
    <property type="match status" value="1"/>
</dbReference>
<evidence type="ECO:0000256" key="2">
    <source>
        <dbReference type="ARBA" id="ARBA00010769"/>
    </source>
</evidence>
<keyword evidence="14" id="KW-0175">Coiled coil</keyword>
<dbReference type="PROSITE" id="PS50290">
    <property type="entry name" value="PI3_4_KINASE_3"/>
    <property type="match status" value="1"/>
</dbReference>
<evidence type="ECO:0000256" key="11">
    <source>
        <dbReference type="ARBA" id="ARBA00023242"/>
    </source>
</evidence>
<comment type="similarity">
    <text evidence="2">Belongs to the PI3/PI4-kinase family. ATM subfamily.</text>
</comment>
<dbReference type="InterPro" id="IPR036940">
    <property type="entry name" value="PI3/4_kinase_cat_sf"/>
</dbReference>
<keyword evidence="11" id="KW-0539">Nucleus</keyword>
<dbReference type="SUPFAM" id="SSF48371">
    <property type="entry name" value="ARM repeat"/>
    <property type="match status" value="1"/>
</dbReference>
<dbReference type="InterPro" id="IPR003152">
    <property type="entry name" value="FATC_dom"/>
</dbReference>
<dbReference type="SMART" id="SM01343">
    <property type="entry name" value="FATC"/>
    <property type="match status" value="1"/>
</dbReference>
<dbReference type="SUPFAM" id="SSF56112">
    <property type="entry name" value="Protein kinase-like (PK-like)"/>
    <property type="match status" value="1"/>
</dbReference>
<dbReference type="Gene3D" id="3.30.1010.10">
    <property type="entry name" value="Phosphatidylinositol 3-kinase Catalytic Subunit, Chain A, domain 4"/>
    <property type="match status" value="1"/>
</dbReference>
<dbReference type="Gene3D" id="1.10.1070.11">
    <property type="entry name" value="Phosphatidylinositol 3-/4-kinase, catalytic domain"/>
    <property type="match status" value="1"/>
</dbReference>
<dbReference type="InterPro" id="IPR050517">
    <property type="entry name" value="DDR_Repair_Kinase"/>
</dbReference>
<dbReference type="Pfam" id="PF00454">
    <property type="entry name" value="PI3_PI4_kinase"/>
    <property type="match status" value="1"/>
</dbReference>
<dbReference type="Pfam" id="PF25030">
    <property type="entry name" value="M-HEAT_ATR"/>
    <property type="match status" value="1"/>
</dbReference>
<evidence type="ECO:0000256" key="5">
    <source>
        <dbReference type="ARBA" id="ARBA00022679"/>
    </source>
</evidence>
<accession>A0A9P6MXE1</accession>
<dbReference type="InterPro" id="IPR014009">
    <property type="entry name" value="PIK_FAT"/>
</dbReference>
<feature type="domain" description="PI3K/PI4K catalytic" evidence="16">
    <location>
        <begin position="1979"/>
        <end position="2282"/>
    </location>
</feature>
<evidence type="ECO:0000256" key="13">
    <source>
        <dbReference type="ARBA" id="ARBA00048679"/>
    </source>
</evidence>
<keyword evidence="10" id="KW-0234">DNA repair</keyword>
<dbReference type="PROSITE" id="PS51190">
    <property type="entry name" value="FATC"/>
    <property type="match status" value="1"/>
</dbReference>
<dbReference type="InterPro" id="IPR000403">
    <property type="entry name" value="PI3/4_kinase_cat_dom"/>
</dbReference>
<sequence>MKVAHLPKEAFPSRSPSRQLLSMLKKLAGNSTYISAASQVSRGIPPPLSIEALQSSVVLVQVWVKFTINSDSTEIEGDVNQLTGLIESIGKNYIIWALSPGMQARLSEDLKALLICLSSGPWFPDLSKPELWRDTESTMDIDEIAGDLQLVRGIRGITEGTENLVRLKYNTSILQYCKSFRSQKCKALKIMSTLPHCPQLEVWRRDVILRSLKDVGDDNTPGATQGISQGLKIAALEALAVLSTHSPDSRCTVESATSRLNLDDETEETKRTLAFCMGVVACGYSNSNRKIGPKYYYDALSQTFTPRWICDSCDGAIETVFCGQNSASKVLATLLEPKFLNAFRRLIPTCVDEGSKVGLLRGLYRVFCHLELVDEDLKAMDFGKLMLNHLCDENESIRRAAGDIAELLSKRAGLAIADDPLAQSNIDESLARINEAIARGFSGCPRYTAIAWPLHLCRRIMRHLPEDHPIYHSLLIKMIDQAFTDKEIASSGFVFDQLSMIAKDRKLSNYRLLRPQMRYICEKVIEMLEAEQDRWLDVLFYPWIRISPIKFLQQNLSELVSTMILYYNRALIEKVAVILNEKAGGLCIRQIDHILAAIYIQSEEEPFKSRIELLRSLIVQIDQDSGKEARSLDIVELTMLSTSGLLCCLSVELGHEEAVIRDKAQKTIKIVEELAWERVKQEQELAGAQGKDVERPTLAIFLRRHVLAIMSEVNNVIMDLTRVVTLRLKAKYLRSLVVLVSLLKPIQSSVLSQILAPVYIALDIQGLRIHALRTLNAIIQLVKSEQLDVMLAHIVQTLTKRYPNSNKKEQAIELGILEYLIIHEGKEALRTCLLDVGTLPDLTEFAEMNRILKAVKAEDGLEKQLRRLIQRSGNENAELAEQALLELREILLANDRAILDLATTKERQVEPVMRDLIQALLSGIGRFRGLDAPVPRRCVECIGIIGAIDPAKLSTMRLIPAPPTHTNFADLEEAKNFVCEMIEVQLVGKTRSIGDIRSESHWAFTLQTLLSFCGITKGVLNAASQTPFRSFPRQPAIKTAGDRWRAFPRHVQEVLELLIDAKYTKGESATQRIYPSPLYPHFESFKEWLTVWTMVLINKVTGRYTKEIFQACKHVVPYDTSTCLYMLPHLVLTVLLEGSSKDRSEIVNEMAAVLGKSRNWEQNGAEQNLGTSQQISGELNQLGPQTVFGLFDHITKWIQSRKSLSAKTSSHRSHTTSSTTSSTTPELSQATLRQYDAAIDAVQEQLTSISHDVIAMAAFRCKAYARSLLHYEQYIRDSRQQLGPNDPAIQSMYEKLQEIYANLEEPDGMEGISSLITSGTATQNLLQCESAGQWSEAQFYYEQGLQDDPGQFENHAGLYKCLENLGHYKMLLSCVQGDIQSYPDWEQQLTDWRIGSAWKVQNWKTLESALSRSVHSSFETGLGQLLLDLRDNRVSEFESHLQQVRCMLIPTLAAASMESYSRAYDHIVQLHMLHELEVAFRSWNPNVITGPSDLTGNSLGSQIALSFREGDTYVERVRLFQQTMDKRFELMAPSFRLREQVITLRRIVFYDIRRENLGSHEDQDFLDDSCGRLWLQSARAARKSGNSEVSYSAMLRAEKLKNRSAPIERAKYELLHNNDRQAIKTIDMALNQILTVPVPASTIASRLVVSSTVSSRLRNTSNSSHRATSVNTDLKRVQNHTLDMNSTGYIRAKAYLLRTQWMDQRSLVSPNDILEGYRQATVECDKWEKGYYMAGHHYLKQYENSRRYRSRPPFLPYLTNACRLFGKALTLGPKYLYQALPRLLTFWLDLASQAQAASNANISSSTGHTEFQNVNKLMENLAGFLPEYMIISRMCHKNADAFAVLQHIIVNVVLAFPDQAIWQMVPISRSIVLERKRVCNMILDSIHLKPQIGHAIVDQIKEALDLCDNLITLCMAGVPEKVEKLSLQKHFPKVYTQLRQNYKITVPCQKTLWPAIPETSSTMASHQPFKSNLPKINRFMDEVEVMSSLQRPRKITIVGSDGLQYTFLCKPKDDLRKDAKVTEFNTLVNMLLRKNREANRKNLYIRTYAVVPLNEECGLIEWVYNTTPFRHIMQKQYKMNNISLYSIAEIKRILDHEDHVRMFTRDLLPKFPTIFYQWFMDISQEPTAWFETRLRYTRTTAVMSMVGYIVGLGDRHGENLLFDFHNGDIVHVDFNCLFEQGKTFPKPERVPFRLTQNMVDAMGLSGYDGVYRLTCEQTLGIFRDNIESLVSVLEGFLHDPLVEWAKNKRRGQQIQLDPPVVAVPAAPGAMFDAFIDQGNGVAGGAPTAADEARARLRSKAEAKAKAEAAIAEADSQQNEKAQTIMSLIKRKLQGNESPNGYTLSVQGQVEELIHAATSAENLSKMYIGWSAYL</sequence>
<keyword evidence="8 19" id="KW-0418">Kinase</keyword>
<dbReference type="Pfam" id="PF23593">
    <property type="entry name" value="HEAT_ATR"/>
    <property type="match status" value="1"/>
</dbReference>
<comment type="subcellular location">
    <subcellularLocation>
        <location evidence="1">Nucleus</location>
    </subcellularLocation>
</comment>
<dbReference type="Pfam" id="PF02259">
    <property type="entry name" value="FAT"/>
    <property type="match status" value="1"/>
</dbReference>
<dbReference type="InterPro" id="IPR018936">
    <property type="entry name" value="PI3/4_kinase_CS"/>
</dbReference>
<dbReference type="EMBL" id="JAAAID010000585">
    <property type="protein sequence ID" value="KAG0015888.1"/>
    <property type="molecule type" value="Genomic_DNA"/>
</dbReference>
<evidence type="ECO:0000256" key="10">
    <source>
        <dbReference type="ARBA" id="ARBA00023204"/>
    </source>
</evidence>
<proteinExistence type="inferred from homology"/>
<dbReference type="GO" id="GO:0000723">
    <property type="term" value="P:telomere maintenance"/>
    <property type="evidence" value="ECO:0007669"/>
    <property type="project" value="TreeGrafter"/>
</dbReference>
<dbReference type="GO" id="GO:0006281">
    <property type="term" value="P:DNA repair"/>
    <property type="evidence" value="ECO:0007669"/>
    <property type="project" value="UniProtKB-KW"/>
</dbReference>
<keyword evidence="5" id="KW-0808">Transferase</keyword>
<evidence type="ECO:0000259" key="18">
    <source>
        <dbReference type="PROSITE" id="PS51190"/>
    </source>
</evidence>
<dbReference type="Pfam" id="PF08064">
    <property type="entry name" value="UME"/>
    <property type="match status" value="1"/>
</dbReference>
<comment type="catalytic activity">
    <reaction evidence="13">
        <text>L-seryl-[protein] + ATP = O-phospho-L-seryl-[protein] + ADP + H(+)</text>
        <dbReference type="Rhea" id="RHEA:17989"/>
        <dbReference type="Rhea" id="RHEA-COMP:9863"/>
        <dbReference type="Rhea" id="RHEA-COMP:11604"/>
        <dbReference type="ChEBI" id="CHEBI:15378"/>
        <dbReference type="ChEBI" id="CHEBI:29999"/>
        <dbReference type="ChEBI" id="CHEBI:30616"/>
        <dbReference type="ChEBI" id="CHEBI:83421"/>
        <dbReference type="ChEBI" id="CHEBI:456216"/>
        <dbReference type="EC" id="2.7.11.1"/>
    </reaction>
</comment>
<organism evidence="19 20">
    <name type="scientific">Entomortierella chlamydospora</name>
    <dbReference type="NCBI Taxonomy" id="101097"/>
    <lineage>
        <taxon>Eukaryota</taxon>
        <taxon>Fungi</taxon>
        <taxon>Fungi incertae sedis</taxon>
        <taxon>Mucoromycota</taxon>
        <taxon>Mortierellomycotina</taxon>
        <taxon>Mortierellomycetes</taxon>
        <taxon>Mortierellales</taxon>
        <taxon>Mortierellaceae</taxon>
        <taxon>Entomortierella</taxon>
    </lineage>
</organism>
<reference evidence="19" key="1">
    <citation type="journal article" date="2020" name="Fungal Divers.">
        <title>Resolving the Mortierellaceae phylogeny through synthesis of multi-gene phylogenetics and phylogenomics.</title>
        <authorList>
            <person name="Vandepol N."/>
            <person name="Liber J."/>
            <person name="Desiro A."/>
            <person name="Na H."/>
            <person name="Kennedy M."/>
            <person name="Barry K."/>
            <person name="Grigoriev I.V."/>
            <person name="Miller A.N."/>
            <person name="O'Donnell K."/>
            <person name="Stajich J.E."/>
            <person name="Bonito G."/>
        </authorList>
    </citation>
    <scope>NUCLEOTIDE SEQUENCE</scope>
    <source>
        <strain evidence="19">NRRL 2769</strain>
    </source>
</reference>
<evidence type="ECO:0000259" key="17">
    <source>
        <dbReference type="PROSITE" id="PS51189"/>
    </source>
</evidence>
<dbReference type="CDD" id="cd00892">
    <property type="entry name" value="PIKKc_ATR"/>
    <property type="match status" value="1"/>
</dbReference>
<keyword evidence="7" id="KW-0227">DNA damage</keyword>
<keyword evidence="4" id="KW-0723">Serine/threonine-protein kinase</keyword>
<dbReference type="PROSITE" id="PS51189">
    <property type="entry name" value="FAT"/>
    <property type="match status" value="1"/>
</dbReference>
<dbReference type="InterPro" id="IPR011990">
    <property type="entry name" value="TPR-like_helical_dom_sf"/>
</dbReference>
<dbReference type="InterPro" id="IPR012993">
    <property type="entry name" value="UME"/>
</dbReference>
<feature type="compositionally biased region" description="Low complexity" evidence="15">
    <location>
        <begin position="1215"/>
        <end position="1224"/>
    </location>
</feature>
<dbReference type="GO" id="GO:0004674">
    <property type="term" value="F:protein serine/threonine kinase activity"/>
    <property type="evidence" value="ECO:0007669"/>
    <property type="project" value="UniProtKB-KW"/>
</dbReference>
<keyword evidence="6" id="KW-0547">Nucleotide-binding</keyword>
<evidence type="ECO:0000256" key="4">
    <source>
        <dbReference type="ARBA" id="ARBA00022527"/>
    </source>
</evidence>
<keyword evidence="20" id="KW-1185">Reference proteome</keyword>
<feature type="coiled-coil region" evidence="14">
    <location>
        <begin position="2289"/>
        <end position="2319"/>
    </location>
</feature>
<dbReference type="PANTHER" id="PTHR11139:SF125">
    <property type="entry name" value="SERINE_THREONINE-PROTEIN KINASE MEC1"/>
    <property type="match status" value="1"/>
</dbReference>
<dbReference type="Gene3D" id="1.25.40.10">
    <property type="entry name" value="Tetratricopeptide repeat domain"/>
    <property type="match status" value="1"/>
</dbReference>
<dbReference type="InterPro" id="IPR057564">
    <property type="entry name" value="HEAT_ATR"/>
</dbReference>
<gene>
    <name evidence="19" type="primary">MEC1</name>
    <name evidence="19" type="ORF">BGZ80_009564</name>
</gene>